<dbReference type="Proteomes" id="UP000785613">
    <property type="component" value="Unassembled WGS sequence"/>
</dbReference>
<gene>
    <name evidence="10" type="ORF">F0185_11480</name>
</gene>
<dbReference type="InterPro" id="IPR001570">
    <property type="entry name" value="Peptidase_M4_C_domain"/>
</dbReference>
<comment type="caution">
    <text evidence="10">The sequence shown here is derived from an EMBL/GenBank/DDBJ whole genome shotgun (WGS) entry which is preliminary data.</text>
</comment>
<evidence type="ECO:0000313" key="10">
    <source>
        <dbReference type="EMBL" id="NHZ34207.1"/>
    </source>
</evidence>
<dbReference type="EC" id="3.4.24.-" evidence="7"/>
<dbReference type="RefSeq" id="WP_167224495.1">
    <property type="nucleotide sequence ID" value="NZ_VUYU01000006.1"/>
</dbReference>
<evidence type="ECO:0000256" key="3">
    <source>
        <dbReference type="ARBA" id="ARBA00022723"/>
    </source>
</evidence>
<dbReference type="InterPro" id="IPR023612">
    <property type="entry name" value="Peptidase_M4"/>
</dbReference>
<evidence type="ECO:0000256" key="4">
    <source>
        <dbReference type="ARBA" id="ARBA00022801"/>
    </source>
</evidence>
<keyword evidence="4 7" id="KW-0378">Hydrolase</keyword>
<dbReference type="PRINTS" id="PR00730">
    <property type="entry name" value="THERMOLYSIN"/>
</dbReference>
<comment type="function">
    <text evidence="7">Extracellular zinc metalloprotease.</text>
</comment>
<dbReference type="Pfam" id="PF02868">
    <property type="entry name" value="Peptidase_M4_C"/>
    <property type="match status" value="1"/>
</dbReference>
<proteinExistence type="inferred from homology"/>
<dbReference type="Gene3D" id="1.10.390.10">
    <property type="entry name" value="Neutral Protease Domain 2"/>
    <property type="match status" value="1"/>
</dbReference>
<dbReference type="CDD" id="cd09597">
    <property type="entry name" value="M4_TLP"/>
    <property type="match status" value="1"/>
</dbReference>
<evidence type="ECO:0000259" key="8">
    <source>
        <dbReference type="Pfam" id="PF01447"/>
    </source>
</evidence>
<comment type="cofactor">
    <cofactor evidence="7">
        <name>Zn(2+)</name>
        <dbReference type="ChEBI" id="CHEBI:29105"/>
    </cofactor>
</comment>
<evidence type="ECO:0000256" key="6">
    <source>
        <dbReference type="ARBA" id="ARBA00023049"/>
    </source>
</evidence>
<organism evidence="10 11">
    <name type="scientific">Massilia rubra</name>
    <dbReference type="NCBI Taxonomy" id="2607910"/>
    <lineage>
        <taxon>Bacteria</taxon>
        <taxon>Pseudomonadati</taxon>
        <taxon>Pseudomonadota</taxon>
        <taxon>Betaproteobacteria</taxon>
        <taxon>Burkholderiales</taxon>
        <taxon>Oxalobacteraceae</taxon>
        <taxon>Telluria group</taxon>
        <taxon>Massilia</taxon>
    </lineage>
</organism>
<keyword evidence="7" id="KW-0964">Secreted</keyword>
<dbReference type="InterPro" id="IPR050728">
    <property type="entry name" value="Zinc_Metalloprotease_M4"/>
</dbReference>
<keyword evidence="6 7" id="KW-0482">Metalloprotease</keyword>
<keyword evidence="11" id="KW-1185">Reference proteome</keyword>
<protein>
    <recommendedName>
        <fullName evidence="7">Neutral metalloproteinase</fullName>
        <ecNumber evidence="7">3.4.24.-</ecNumber>
    </recommendedName>
</protein>
<accession>A0ABX0LQN3</accession>
<keyword evidence="7" id="KW-0732">Signal</keyword>
<evidence type="ECO:0000256" key="5">
    <source>
        <dbReference type="ARBA" id="ARBA00022833"/>
    </source>
</evidence>
<dbReference type="Pfam" id="PF01447">
    <property type="entry name" value="Peptidase_M4"/>
    <property type="match status" value="1"/>
</dbReference>
<keyword evidence="2 7" id="KW-0645">Protease</keyword>
<dbReference type="PANTHER" id="PTHR33794:SF1">
    <property type="entry name" value="BACILLOLYSIN"/>
    <property type="match status" value="1"/>
</dbReference>
<keyword evidence="3" id="KW-0479">Metal-binding</keyword>
<evidence type="ECO:0000313" key="11">
    <source>
        <dbReference type="Proteomes" id="UP000785613"/>
    </source>
</evidence>
<dbReference type="EMBL" id="VUYU01000006">
    <property type="protein sequence ID" value="NHZ34207.1"/>
    <property type="molecule type" value="Genomic_DNA"/>
</dbReference>
<evidence type="ECO:0000259" key="9">
    <source>
        <dbReference type="Pfam" id="PF02868"/>
    </source>
</evidence>
<sequence length="590" mass="61982">MTIRPTLLAVAVAALHLSGAAAPPLMNGPVAPGAAVLAGRIVPQLAAQRARLGLDDDHHFLIASEHPGLQGSTVVRAHHTYKGVRVFGSESVVLLDAASTVVRESVSERRLQLGRGKADQAGAATATAAAKAIFSVLPALSASHAITLALRSVRAGAVPEIPPTAELIIYPLVWSERLPAALGKADDALNALDMTDVVVGYELAWLVATRLRAGPQPVYHDTVVSAGSGRILAQWSMLQSAIGKGKSQYNGEVPLSTSEGGAGFRMLDPLRAKGGKFGGLAVTNADHGTKAGELFTNSSNHWGDGKQYLAGGSTTDANGQTAAVNAMWGLANTYDMLKNTLGWHALDGQDTATYIAAHVNTAYDNAYYSDACKCMFIGDGATFNSLGALDVVGHEMGHGVTDATSRLVYSGEPGGLNESSSDITGEVVEAYARAGKGGALIPAEGNDWMIGKEISKVGTPLRYMIRPSKDGTSPDAWSARLRRLDVHYSSGPNNRMFYFLAQGSNADPASEAHSTFLTGTPRAMSGIGLDKAYRIWFNAATTRFTSSTDYKDARAKVLAAAEELYGKNSKEAVAVQRAYAAVNVGEDRNE</sequence>
<evidence type="ECO:0000256" key="7">
    <source>
        <dbReference type="RuleBase" id="RU366073"/>
    </source>
</evidence>
<feature type="chain" id="PRO_5044952965" description="Neutral metalloproteinase" evidence="7">
    <location>
        <begin position="23"/>
        <end position="590"/>
    </location>
</feature>
<reference evidence="10 11" key="1">
    <citation type="submission" date="2019-09" db="EMBL/GenBank/DDBJ databases">
        <title>Taxonomy of Antarctic Massilia spp.: description of Massilia rubra sp. nov., Massilia aquatica sp. nov., Massilia mucilaginosa sp. nov., Massilia frigida sp. nov. isolated from streams, lakes and regoliths.</title>
        <authorList>
            <person name="Holochova P."/>
            <person name="Sedlacek I."/>
            <person name="Kralova S."/>
            <person name="Maslanova I."/>
            <person name="Busse H.-J."/>
            <person name="Stankova E."/>
            <person name="Vrbovska V."/>
            <person name="Kovarovic V."/>
            <person name="Bartak M."/>
            <person name="Svec P."/>
            <person name="Pantucek R."/>
        </authorList>
    </citation>
    <scope>NUCLEOTIDE SEQUENCE [LARGE SCALE GENOMIC DNA]</scope>
    <source>
        <strain evidence="10 11">CCM 8692</strain>
    </source>
</reference>
<feature type="signal peptide" evidence="7">
    <location>
        <begin position="1"/>
        <end position="22"/>
    </location>
</feature>
<dbReference type="PANTHER" id="PTHR33794">
    <property type="entry name" value="BACILLOLYSIN"/>
    <property type="match status" value="1"/>
</dbReference>
<name>A0ABX0LQN3_9BURK</name>
<evidence type="ECO:0000256" key="2">
    <source>
        <dbReference type="ARBA" id="ARBA00022670"/>
    </source>
</evidence>
<evidence type="ECO:0000256" key="1">
    <source>
        <dbReference type="ARBA" id="ARBA00009388"/>
    </source>
</evidence>
<feature type="domain" description="Peptidase M4" evidence="8">
    <location>
        <begin position="243"/>
        <end position="402"/>
    </location>
</feature>
<feature type="domain" description="Peptidase M4 C-terminal" evidence="9">
    <location>
        <begin position="405"/>
        <end position="584"/>
    </location>
</feature>
<dbReference type="InterPro" id="IPR027268">
    <property type="entry name" value="Peptidase_M4/M1_CTD_sf"/>
</dbReference>
<comment type="similarity">
    <text evidence="1 7">Belongs to the peptidase M4 family.</text>
</comment>
<keyword evidence="5 7" id="KW-0862">Zinc</keyword>
<dbReference type="InterPro" id="IPR013856">
    <property type="entry name" value="Peptidase_M4_domain"/>
</dbReference>
<dbReference type="Gene3D" id="3.10.170.10">
    <property type="match status" value="1"/>
</dbReference>
<dbReference type="SUPFAM" id="SSF55486">
    <property type="entry name" value="Metalloproteases ('zincins'), catalytic domain"/>
    <property type="match status" value="1"/>
</dbReference>
<comment type="subcellular location">
    <subcellularLocation>
        <location evidence="7">Secreted</location>
    </subcellularLocation>
</comment>